<feature type="region of interest" description="Disordered" evidence="1">
    <location>
        <begin position="463"/>
        <end position="499"/>
    </location>
</feature>
<feature type="compositionally biased region" description="Low complexity" evidence="1">
    <location>
        <begin position="478"/>
        <end position="494"/>
    </location>
</feature>
<evidence type="ECO:0000313" key="3">
    <source>
        <dbReference type="EMBL" id="KAA9134146.1"/>
    </source>
</evidence>
<comment type="caution">
    <text evidence="3">The sequence shown here is derived from an EMBL/GenBank/DDBJ whole genome shotgun (WGS) entry which is preliminary data.</text>
</comment>
<gene>
    <name evidence="3" type="ORF">F3N42_00970</name>
</gene>
<feature type="signal peptide" evidence="2">
    <location>
        <begin position="1"/>
        <end position="23"/>
    </location>
</feature>
<accession>A0A5N0TJQ0</accession>
<keyword evidence="2" id="KW-0732">Signal</keyword>
<dbReference type="Proteomes" id="UP000325372">
    <property type="component" value="Unassembled WGS sequence"/>
</dbReference>
<name>A0A5N0TJQ0_9GAMM</name>
<dbReference type="AlphaFoldDB" id="A0A5N0TJQ0"/>
<reference evidence="3 4" key="1">
    <citation type="submission" date="2019-09" db="EMBL/GenBank/DDBJ databases">
        <title>Wenzhouxiangella sp. Genome sequencing and assembly.</title>
        <authorList>
            <person name="Zhang R."/>
        </authorList>
    </citation>
    <scope>NUCLEOTIDE SEQUENCE [LARGE SCALE GENOMIC DNA]</scope>
    <source>
        <strain evidence="3 4">W260</strain>
    </source>
</reference>
<sequence length="557" mass="58993">MGVTRACRLIGLLVSLLPLAALAESLPWVDRPDAMHATVLADVDATADRVRLLYQTMPSMEQRASGNWAINVYLAELYADGRVENHRLATGQRYFDALSLQRGGDGVFVAVMPSVHGGDRVLEYWSAADGSVRSSVVLPLLGSAAPGLFPTDDGHFFVIVMSARSARGDESNSISVVKYAATGQELARAEWGAVNAASGPAGGYAMPGGGMGVMVNMHLVKGGRALGSSADAVQQFDVGGRIIEARVFAETRLLSFDASGQLAWESPALERELTWGGALAIPQDQPMNVMLAQNEEQMALVSKARLDSGGDRQIEHHVVSGYDDVQPTANGFSMLVDVSADRDLQPPVHGVRLLELGLDGRVQRELRIEPAAERLQATFEQFLPMADGGLLVAGTRRGGLDALHVTRLSADGDIAWTTTPASADVIIEGLADAAGTAWVFGQGWNPAANRNQLWAQRVGEDQAVPVPPAPEPEPPAANEPAAAQSATAQPAAVPIPELPEPTGDCSCSCEEFELFQQTSKALETASQADLLATVNSPAYQSMMSCMGGCAMQYMSCQ</sequence>
<protein>
    <submittedName>
        <fullName evidence="3">Uncharacterized protein</fullName>
    </submittedName>
</protein>
<keyword evidence="4" id="KW-1185">Reference proteome</keyword>
<evidence type="ECO:0000313" key="4">
    <source>
        <dbReference type="Proteomes" id="UP000325372"/>
    </source>
</evidence>
<evidence type="ECO:0000256" key="1">
    <source>
        <dbReference type="SAM" id="MobiDB-lite"/>
    </source>
</evidence>
<dbReference type="EMBL" id="VYXP01000001">
    <property type="protein sequence ID" value="KAA9134146.1"/>
    <property type="molecule type" value="Genomic_DNA"/>
</dbReference>
<evidence type="ECO:0000256" key="2">
    <source>
        <dbReference type="SAM" id="SignalP"/>
    </source>
</evidence>
<feature type="chain" id="PRO_5024272963" evidence="2">
    <location>
        <begin position="24"/>
        <end position="557"/>
    </location>
</feature>
<proteinExistence type="predicted"/>
<feature type="compositionally biased region" description="Pro residues" evidence="1">
    <location>
        <begin position="465"/>
        <end position="477"/>
    </location>
</feature>
<organism evidence="3 4">
    <name type="scientific">Marinihelvus fidelis</name>
    <dbReference type="NCBI Taxonomy" id="2613842"/>
    <lineage>
        <taxon>Bacteria</taxon>
        <taxon>Pseudomonadati</taxon>
        <taxon>Pseudomonadota</taxon>
        <taxon>Gammaproteobacteria</taxon>
        <taxon>Chromatiales</taxon>
        <taxon>Wenzhouxiangellaceae</taxon>
        <taxon>Marinihelvus</taxon>
    </lineage>
</organism>